<evidence type="ECO:0000313" key="2">
    <source>
        <dbReference type="Proteomes" id="UP000182567"/>
    </source>
</evidence>
<dbReference type="Proteomes" id="UP000182567">
    <property type="component" value="Chromosome"/>
</dbReference>
<gene>
    <name evidence="1" type="ORF">BLL42_25300</name>
</gene>
<accession>A0A1J0ERY4</accession>
<dbReference type="EMBL" id="CP017886">
    <property type="protein sequence ID" value="APC18857.1"/>
    <property type="molecule type" value="Genomic_DNA"/>
</dbReference>
<reference evidence="2" key="1">
    <citation type="submission" date="2016-10" db="EMBL/GenBank/DDBJ databases">
        <title>Pseudomonas frederiksbergensis ERGS4:02 complete genome.</title>
        <authorList>
            <person name="Kumar R."/>
            <person name="Acharya V."/>
            <person name="Singh D."/>
        </authorList>
    </citation>
    <scope>NUCLEOTIDE SEQUENCE [LARGE SCALE GENOMIC DNA]</scope>
    <source>
        <strain evidence="2">ERGS4:02</strain>
    </source>
</reference>
<name>A0A1J0ERY4_9PSED</name>
<sequence length="181" mass="20742">MKFFDQMLSSSAGQDNLLTTFHRYSETTKKMVRAQRAQDVNTRTRSDEMIVYFRCHGDYYNIQIRSEAYFGKYFSKNNVGILGAFPGAGGDTTSFNLLNLDQGIITLDDLKTNDATVYLKARHAGTVKRQLIQNPKIYCYGDQSGDTVTFNLRILERNVPYPTRAEPYPLYIEPRPHSDDD</sequence>
<protein>
    <submittedName>
        <fullName evidence="1">Uncharacterized protein</fullName>
    </submittedName>
</protein>
<evidence type="ECO:0000313" key="1">
    <source>
        <dbReference type="EMBL" id="APC18857.1"/>
    </source>
</evidence>
<organism evidence="1 2">
    <name type="scientific">Pseudomonas frederiksbergensis</name>
    <dbReference type="NCBI Taxonomy" id="104087"/>
    <lineage>
        <taxon>Bacteria</taxon>
        <taxon>Pseudomonadati</taxon>
        <taxon>Pseudomonadota</taxon>
        <taxon>Gammaproteobacteria</taxon>
        <taxon>Pseudomonadales</taxon>
        <taxon>Pseudomonadaceae</taxon>
        <taxon>Pseudomonas</taxon>
    </lineage>
</organism>
<dbReference type="AlphaFoldDB" id="A0A1J0ERY4"/>
<proteinExistence type="predicted"/>